<keyword evidence="3" id="KW-1185">Reference proteome</keyword>
<evidence type="ECO:0000313" key="2">
    <source>
        <dbReference type="EMBL" id="PEQ24752.1"/>
    </source>
</evidence>
<organism evidence="2 3">
    <name type="scientific">[Clostridium] leptum DSM 753</name>
    <dbReference type="NCBI Taxonomy" id="428125"/>
    <lineage>
        <taxon>Bacteria</taxon>
        <taxon>Bacillati</taxon>
        <taxon>Bacillota</taxon>
        <taxon>Clostridia</taxon>
        <taxon>Eubacteriales</taxon>
        <taxon>Oscillospiraceae</taxon>
        <taxon>Oscillospiraceae incertae sedis</taxon>
    </lineage>
</organism>
<sequence length="291" mass="32931">MRNDQAIKFKNLKRGQFLHSNFLYTDYTLDYTLASLERIGAKKLEFYGAEPHLCFYDLTYGDMAGFKRKLDRHGLSIVEINPECCTYPNNLASKDPVTRLRSFRYFENVIHTAGVIGAATVVMCPGSARKDEDPEEAWKLAADSMSRLADIAETEGITIVMEATTRNYTVTTDHRRMKRFLDACGKDNLGVVVDLMCLAQTGETAQDAYDACGKDKIRSVHYRDGALLETGSWANRVPGEGTLSLDADLQVFDEQEYQGYFGSEIRWSTDPDLNTPELVCKKIQDWIDLHF</sequence>
<name>A0A855A720_9FIRM</name>
<dbReference type="EMBL" id="NOXF01000004">
    <property type="protein sequence ID" value="PEQ24752.1"/>
    <property type="molecule type" value="Genomic_DNA"/>
</dbReference>
<dbReference type="AlphaFoldDB" id="A0A855A720"/>
<protein>
    <submittedName>
        <fullName evidence="2">Sugar phosphate isomerase/epimerase</fullName>
    </submittedName>
</protein>
<dbReference type="Pfam" id="PF01261">
    <property type="entry name" value="AP_endonuc_2"/>
    <property type="match status" value="1"/>
</dbReference>
<dbReference type="PANTHER" id="PTHR12110">
    <property type="entry name" value="HYDROXYPYRUVATE ISOMERASE"/>
    <property type="match status" value="1"/>
</dbReference>
<dbReference type="Gene3D" id="3.20.20.150">
    <property type="entry name" value="Divalent-metal-dependent TIM barrel enzymes"/>
    <property type="match status" value="1"/>
</dbReference>
<proteinExistence type="predicted"/>
<keyword evidence="2" id="KW-0413">Isomerase</keyword>
<feature type="domain" description="Xylose isomerase-like TIM barrel" evidence="1">
    <location>
        <begin position="37"/>
        <end position="277"/>
    </location>
</feature>
<evidence type="ECO:0000313" key="3">
    <source>
        <dbReference type="Proteomes" id="UP000220611"/>
    </source>
</evidence>
<accession>A0A855A720</accession>
<dbReference type="GO" id="GO:0016853">
    <property type="term" value="F:isomerase activity"/>
    <property type="evidence" value="ECO:0007669"/>
    <property type="project" value="UniProtKB-KW"/>
</dbReference>
<dbReference type="InterPro" id="IPR050312">
    <property type="entry name" value="IolE/XylAMocC-like"/>
</dbReference>
<gene>
    <name evidence="2" type="ORF">CH238_07270</name>
</gene>
<evidence type="ECO:0000259" key="1">
    <source>
        <dbReference type="Pfam" id="PF01261"/>
    </source>
</evidence>
<dbReference type="Proteomes" id="UP000220611">
    <property type="component" value="Unassembled WGS sequence"/>
</dbReference>
<dbReference type="InterPro" id="IPR013022">
    <property type="entry name" value="Xyl_isomerase-like_TIM-brl"/>
</dbReference>
<comment type="caution">
    <text evidence="2">The sequence shown here is derived from an EMBL/GenBank/DDBJ whole genome shotgun (WGS) entry which is preliminary data.</text>
</comment>
<dbReference type="SUPFAM" id="SSF51658">
    <property type="entry name" value="Xylose isomerase-like"/>
    <property type="match status" value="1"/>
</dbReference>
<dbReference type="InterPro" id="IPR036237">
    <property type="entry name" value="Xyl_isomerase-like_sf"/>
</dbReference>
<dbReference type="OrthoDB" id="9779184at2"/>
<reference evidence="2 3" key="1">
    <citation type="submission" date="2017-07" db="EMBL/GenBank/DDBJ databases">
        <title>Prevalence of linear plasmids in Cutibacterium (Propionibacterium) acnes isolates obtained from prostatic tissue.</title>
        <authorList>
            <person name="Davidsson S."/>
            <person name="Carlsson J."/>
            <person name="Molling P."/>
            <person name="Andren O."/>
            <person name="Andersson S.-O."/>
            <person name="Brzuszkiewicz E."/>
            <person name="Poehlein A."/>
            <person name="Al-Zeer M."/>
            <person name="Brinkmann V."/>
            <person name="Scavenius C."/>
            <person name="Nazipi S."/>
            <person name="Soderquist B."/>
            <person name="Bruggemann H."/>
        </authorList>
    </citation>
    <scope>NUCLEOTIDE SEQUENCE [LARGE SCALE GENOMIC DNA]</scope>
    <source>
        <strain evidence="2 3">DSM 753</strain>
    </source>
</reference>